<sequence>MQNYFIVTNYCCFRYERINRSTTLVRKIDRAATDRLQNTKIKYIGKKYSPFMEFQHNIALLSKNRSLILKKSNIMASIDTNSGGKDKKGKPQRRTLRVDFTPMVDMNMLLITFFMFCTTLSIPQVMDIAMPAPTGEIKIPGSKSVTVILGEQDKIYYYADVANYEDYTSLKETNYMGLRQMLLERNSFVASKIQDLKKKYYRKEINENQLKSLISEVKKSDEGLNVVIKATKDSNYKNLVDALDEMQICGVDKYTIVDLQEGDKFLMENLKTKGSLTAMAERPK</sequence>
<name>F5J3E8_9BACT</name>
<dbReference type="Pfam" id="PF02472">
    <property type="entry name" value="ExbD"/>
    <property type="match status" value="1"/>
</dbReference>
<keyword evidence="3" id="KW-1003">Cell membrane</keyword>
<evidence type="ECO:0000256" key="7">
    <source>
        <dbReference type="RuleBase" id="RU003879"/>
    </source>
</evidence>
<reference evidence="8 9" key="1">
    <citation type="submission" date="2011-04" db="EMBL/GenBank/DDBJ databases">
        <title>The Genome Sequence of Dysgonomonas gadei ATCC BAA-286.</title>
        <authorList>
            <consortium name="The Broad Institute Genome Sequencing Platform"/>
            <person name="Earl A."/>
            <person name="Ward D."/>
            <person name="Feldgarden M."/>
            <person name="Gevers D."/>
            <person name="Pudlo N."/>
            <person name="Martens E."/>
            <person name="Allen-Vercoe E."/>
            <person name="Young S.K."/>
            <person name="Zeng Q."/>
            <person name="Gargeya S."/>
            <person name="Fitzgerald M."/>
            <person name="Haas B."/>
            <person name="Abouelleil A."/>
            <person name="Alvarado L."/>
            <person name="Arachchi H.M."/>
            <person name="Berlin A."/>
            <person name="Brown A."/>
            <person name="Chapman S.B."/>
            <person name="Chen Z."/>
            <person name="Dunbar C."/>
            <person name="Freedman E."/>
            <person name="Gearin G."/>
            <person name="Gellesch M."/>
            <person name="Goldberg J."/>
            <person name="Griggs A."/>
            <person name="Gujja S."/>
            <person name="Heiman D."/>
            <person name="Howarth C."/>
            <person name="Larson L."/>
            <person name="Lui A."/>
            <person name="MacDonald P.J.P."/>
            <person name="Mehta T."/>
            <person name="Montmayeur A."/>
            <person name="Murphy C."/>
            <person name="Neiman D."/>
            <person name="Pearson M."/>
            <person name="Priest M."/>
            <person name="Roberts A."/>
            <person name="Saif S."/>
            <person name="Shea T."/>
            <person name="Shenoy N."/>
            <person name="Sisk P."/>
            <person name="Stolte C."/>
            <person name="Sykes S."/>
            <person name="Yandava C."/>
            <person name="Wortman J."/>
            <person name="Nusbaum C."/>
            <person name="Birren B."/>
        </authorList>
    </citation>
    <scope>NUCLEOTIDE SEQUENCE [LARGE SCALE GENOMIC DNA]</scope>
    <source>
        <strain evidence="8 9">ATCC BAA-286</strain>
    </source>
</reference>
<dbReference type="GO" id="GO:0015031">
    <property type="term" value="P:protein transport"/>
    <property type="evidence" value="ECO:0007669"/>
    <property type="project" value="UniProtKB-KW"/>
</dbReference>
<dbReference type="Proteomes" id="UP000004913">
    <property type="component" value="Unassembled WGS sequence"/>
</dbReference>
<protein>
    <recommendedName>
        <fullName evidence="10">Biopolymer transporter ExbD</fullName>
    </recommendedName>
</protein>
<accession>F5J3E8</accession>
<evidence type="ECO:0000256" key="5">
    <source>
        <dbReference type="ARBA" id="ARBA00022989"/>
    </source>
</evidence>
<dbReference type="PANTHER" id="PTHR30558">
    <property type="entry name" value="EXBD MEMBRANE COMPONENT OF PMF-DRIVEN MACROMOLECULE IMPORT SYSTEM"/>
    <property type="match status" value="1"/>
</dbReference>
<keyword evidence="9" id="KW-1185">Reference proteome</keyword>
<dbReference type="HOGENOM" id="CLU_085305_0_0_10"/>
<keyword evidence="7" id="KW-0653">Protein transport</keyword>
<gene>
    <name evidence="8" type="ORF">HMPREF9455_03865</name>
</gene>
<evidence type="ECO:0000256" key="4">
    <source>
        <dbReference type="ARBA" id="ARBA00022692"/>
    </source>
</evidence>
<organism evidence="8 9">
    <name type="scientific">Dysgonomonas gadei ATCC BAA-286</name>
    <dbReference type="NCBI Taxonomy" id="742766"/>
    <lineage>
        <taxon>Bacteria</taxon>
        <taxon>Pseudomonadati</taxon>
        <taxon>Bacteroidota</taxon>
        <taxon>Bacteroidia</taxon>
        <taxon>Bacteroidales</taxon>
        <taxon>Dysgonomonadaceae</taxon>
        <taxon>Dysgonomonas</taxon>
    </lineage>
</organism>
<dbReference type="GO" id="GO:0005886">
    <property type="term" value="C:plasma membrane"/>
    <property type="evidence" value="ECO:0007669"/>
    <property type="project" value="UniProtKB-SubCell"/>
</dbReference>
<dbReference type="GO" id="GO:0022857">
    <property type="term" value="F:transmembrane transporter activity"/>
    <property type="evidence" value="ECO:0007669"/>
    <property type="project" value="InterPro"/>
</dbReference>
<dbReference type="EMBL" id="ADLV01000053">
    <property type="protein sequence ID" value="EGJ99733.1"/>
    <property type="molecule type" value="Genomic_DNA"/>
</dbReference>
<comment type="subcellular location">
    <subcellularLocation>
        <location evidence="1">Cell membrane</location>
        <topology evidence="1">Single-pass membrane protein</topology>
    </subcellularLocation>
    <subcellularLocation>
        <location evidence="7">Cell membrane</location>
        <topology evidence="7">Single-pass type II membrane protein</topology>
    </subcellularLocation>
</comment>
<keyword evidence="6" id="KW-0472">Membrane</keyword>
<evidence type="ECO:0000313" key="9">
    <source>
        <dbReference type="Proteomes" id="UP000004913"/>
    </source>
</evidence>
<dbReference type="PANTHER" id="PTHR30558:SF3">
    <property type="entry name" value="BIOPOLYMER TRANSPORT PROTEIN EXBD-RELATED"/>
    <property type="match status" value="1"/>
</dbReference>
<dbReference type="eggNOG" id="COG0848">
    <property type="taxonomic scope" value="Bacteria"/>
</dbReference>
<dbReference type="AlphaFoldDB" id="F5J3E8"/>
<dbReference type="Gene3D" id="3.30.420.270">
    <property type="match status" value="1"/>
</dbReference>
<evidence type="ECO:0000256" key="1">
    <source>
        <dbReference type="ARBA" id="ARBA00004162"/>
    </source>
</evidence>
<evidence type="ECO:0000256" key="3">
    <source>
        <dbReference type="ARBA" id="ARBA00022475"/>
    </source>
</evidence>
<evidence type="ECO:0008006" key="10">
    <source>
        <dbReference type="Google" id="ProtNLM"/>
    </source>
</evidence>
<keyword evidence="7" id="KW-0813">Transport</keyword>
<evidence type="ECO:0000256" key="2">
    <source>
        <dbReference type="ARBA" id="ARBA00005811"/>
    </source>
</evidence>
<keyword evidence="4 7" id="KW-0812">Transmembrane</keyword>
<comment type="caution">
    <text evidence="8">The sequence shown here is derived from an EMBL/GenBank/DDBJ whole genome shotgun (WGS) entry which is preliminary data.</text>
</comment>
<dbReference type="InterPro" id="IPR003400">
    <property type="entry name" value="ExbD"/>
</dbReference>
<evidence type="ECO:0000256" key="6">
    <source>
        <dbReference type="ARBA" id="ARBA00023136"/>
    </source>
</evidence>
<keyword evidence="5" id="KW-1133">Transmembrane helix</keyword>
<dbReference type="STRING" id="742766.HMPREF9455_03865"/>
<proteinExistence type="inferred from homology"/>
<comment type="similarity">
    <text evidence="2 7">Belongs to the ExbD/TolR family.</text>
</comment>
<evidence type="ECO:0000313" key="8">
    <source>
        <dbReference type="EMBL" id="EGJ99733.1"/>
    </source>
</evidence>